<evidence type="ECO:0000256" key="5">
    <source>
        <dbReference type="PROSITE-ProRule" id="PRU10137"/>
    </source>
</evidence>
<dbReference type="CDD" id="cd03768">
    <property type="entry name" value="SR_ResInv"/>
    <property type="match status" value="1"/>
</dbReference>
<feature type="domain" description="Resolvase/invertase-type recombinase catalytic" evidence="6">
    <location>
        <begin position="1"/>
        <end position="139"/>
    </location>
</feature>
<evidence type="ECO:0000313" key="8">
    <source>
        <dbReference type="Proteomes" id="UP000606870"/>
    </source>
</evidence>
<protein>
    <submittedName>
        <fullName evidence="7">Recombinase family protein</fullName>
    </submittedName>
</protein>
<feature type="active site" description="O-(5'-phospho-DNA)-serine intermediate" evidence="5">
    <location>
        <position position="9"/>
    </location>
</feature>
<dbReference type="PANTHER" id="PTHR30461:SF2">
    <property type="entry name" value="SERINE RECOMBINASE PINE-RELATED"/>
    <property type="match status" value="1"/>
</dbReference>
<dbReference type="PROSITE" id="PS00397">
    <property type="entry name" value="RECOMBINASES_1"/>
    <property type="match status" value="1"/>
</dbReference>
<accession>A0ABR6VKR4</accession>
<dbReference type="EMBL" id="JACOGK010000014">
    <property type="protein sequence ID" value="MBC3536796.1"/>
    <property type="molecule type" value="Genomic_DNA"/>
</dbReference>
<keyword evidence="8" id="KW-1185">Reference proteome</keyword>
<dbReference type="Gene3D" id="1.10.10.60">
    <property type="entry name" value="Homeodomain-like"/>
    <property type="match status" value="1"/>
</dbReference>
<sequence>MIYGYARVSTRGQLVHGNSLEDQKEALLQAGCQTIITEQYTGTKTNRPKFTALIDSLKAGDTLKVTKLDRFARTAGDGSKIAKELMSRGVTLHILNMGVIDDTSIGRLLLNVLLSFAEFERDMIVERTQSGKAIARTKEGFKEGRPRISTKKTDYAVSLIEDGHTYKEVADTLGISKSTIIRAVRRHRADTMQEKDQ</sequence>
<comment type="caution">
    <text evidence="7">The sequence shown here is derived from an EMBL/GenBank/DDBJ whole genome shotgun (WGS) entry which is preliminary data.</text>
</comment>
<dbReference type="InterPro" id="IPR009057">
    <property type="entry name" value="Homeodomain-like_sf"/>
</dbReference>
<comment type="similarity">
    <text evidence="1">Belongs to the site-specific recombinase resolvase family.</text>
</comment>
<dbReference type="SUPFAM" id="SSF46689">
    <property type="entry name" value="Homeodomain-like"/>
    <property type="match status" value="1"/>
</dbReference>
<reference evidence="7 8" key="1">
    <citation type="submission" date="2020-08" db="EMBL/GenBank/DDBJ databases">
        <authorList>
            <person name="Liu C."/>
            <person name="Sun Q."/>
        </authorList>
    </citation>
    <scope>NUCLEOTIDE SEQUENCE [LARGE SCALE GENOMIC DNA]</scope>
    <source>
        <strain evidence="7 8">NSJ-59</strain>
    </source>
</reference>
<dbReference type="InterPro" id="IPR006118">
    <property type="entry name" value="Recombinase_CS"/>
</dbReference>
<evidence type="ECO:0000259" key="6">
    <source>
        <dbReference type="PROSITE" id="PS51736"/>
    </source>
</evidence>
<dbReference type="Pfam" id="PF00239">
    <property type="entry name" value="Resolvase"/>
    <property type="match status" value="1"/>
</dbReference>
<evidence type="ECO:0000256" key="4">
    <source>
        <dbReference type="ARBA" id="ARBA00023172"/>
    </source>
</evidence>
<dbReference type="SUPFAM" id="SSF53041">
    <property type="entry name" value="Resolvase-like"/>
    <property type="match status" value="1"/>
</dbReference>
<dbReference type="Proteomes" id="UP000606870">
    <property type="component" value="Unassembled WGS sequence"/>
</dbReference>
<proteinExistence type="inferred from homology"/>
<keyword evidence="2" id="KW-0229">DNA integration</keyword>
<evidence type="ECO:0000256" key="3">
    <source>
        <dbReference type="ARBA" id="ARBA00023125"/>
    </source>
</evidence>
<dbReference type="Pfam" id="PF02796">
    <property type="entry name" value="HTH_7"/>
    <property type="match status" value="1"/>
</dbReference>
<dbReference type="Gene3D" id="3.40.50.1390">
    <property type="entry name" value="Resolvase, N-terminal catalytic domain"/>
    <property type="match status" value="1"/>
</dbReference>
<evidence type="ECO:0000313" key="7">
    <source>
        <dbReference type="EMBL" id="MBC3536796.1"/>
    </source>
</evidence>
<dbReference type="InterPro" id="IPR006119">
    <property type="entry name" value="Resolv_N"/>
</dbReference>
<dbReference type="InterPro" id="IPR036162">
    <property type="entry name" value="Resolvase-like_N_sf"/>
</dbReference>
<organism evidence="7 8">
    <name type="scientific">Megasphaera hominis</name>
    <dbReference type="NCBI Taxonomy" id="159836"/>
    <lineage>
        <taxon>Bacteria</taxon>
        <taxon>Bacillati</taxon>
        <taxon>Bacillota</taxon>
        <taxon>Negativicutes</taxon>
        <taxon>Veillonellales</taxon>
        <taxon>Veillonellaceae</taxon>
        <taxon>Megasphaera</taxon>
    </lineage>
</organism>
<dbReference type="PROSITE" id="PS51736">
    <property type="entry name" value="RECOMBINASES_3"/>
    <property type="match status" value="1"/>
</dbReference>
<dbReference type="SMART" id="SM00857">
    <property type="entry name" value="Resolvase"/>
    <property type="match status" value="1"/>
</dbReference>
<name>A0ABR6VKR4_9FIRM</name>
<gene>
    <name evidence="7" type="ORF">H8J70_05995</name>
</gene>
<evidence type="ECO:0000256" key="2">
    <source>
        <dbReference type="ARBA" id="ARBA00022908"/>
    </source>
</evidence>
<keyword evidence="4" id="KW-0233">DNA recombination</keyword>
<dbReference type="RefSeq" id="WP_186502953.1">
    <property type="nucleotide sequence ID" value="NZ_JACOGK010000014.1"/>
</dbReference>
<dbReference type="PANTHER" id="PTHR30461">
    <property type="entry name" value="DNA-INVERTASE FROM LAMBDOID PROPHAGE"/>
    <property type="match status" value="1"/>
</dbReference>
<dbReference type="InterPro" id="IPR050639">
    <property type="entry name" value="SSR_resolvase"/>
</dbReference>
<dbReference type="InterPro" id="IPR006120">
    <property type="entry name" value="Resolvase_HTH_dom"/>
</dbReference>
<evidence type="ECO:0000256" key="1">
    <source>
        <dbReference type="ARBA" id="ARBA00009913"/>
    </source>
</evidence>
<keyword evidence="3" id="KW-0238">DNA-binding</keyword>